<proteinExistence type="predicted"/>
<evidence type="ECO:0000259" key="1">
    <source>
        <dbReference type="Pfam" id="PF12973"/>
    </source>
</evidence>
<protein>
    <submittedName>
        <fullName evidence="2">Transcriptional regulator</fullName>
    </submittedName>
</protein>
<feature type="domain" description="ChrR-like cupin" evidence="1">
    <location>
        <begin position="108"/>
        <end position="199"/>
    </location>
</feature>
<dbReference type="Gene3D" id="2.60.120.10">
    <property type="entry name" value="Jelly Rolls"/>
    <property type="match status" value="1"/>
</dbReference>
<dbReference type="Gene3D" id="1.10.10.1320">
    <property type="entry name" value="Anti-sigma factor, zinc-finger domain"/>
    <property type="match status" value="1"/>
</dbReference>
<organism evidence="2 3">
    <name type="scientific">Litorivita pollutaquae</name>
    <dbReference type="NCBI Taxonomy" id="2200892"/>
    <lineage>
        <taxon>Bacteria</taxon>
        <taxon>Pseudomonadati</taxon>
        <taxon>Pseudomonadota</taxon>
        <taxon>Alphaproteobacteria</taxon>
        <taxon>Rhodobacterales</taxon>
        <taxon>Paracoccaceae</taxon>
        <taxon>Litorivita</taxon>
    </lineage>
</organism>
<evidence type="ECO:0000313" key="2">
    <source>
        <dbReference type="EMBL" id="PYC47058.1"/>
    </source>
</evidence>
<dbReference type="InterPro" id="IPR041916">
    <property type="entry name" value="Anti_sigma_zinc_sf"/>
</dbReference>
<dbReference type="InterPro" id="IPR014710">
    <property type="entry name" value="RmlC-like_jellyroll"/>
</dbReference>
<reference evidence="2 3" key="1">
    <citation type="submission" date="2018-05" db="EMBL/GenBank/DDBJ databases">
        <title>Oceanovita maritima gen. nov., sp. nov., a marine bacterium in the family Rhodobacteraceae isolated from surface seawater of Lundu port Xiamen, China.</title>
        <authorList>
            <person name="Hetharua B.H."/>
            <person name="Min D."/>
            <person name="Liao H."/>
            <person name="Tian Y."/>
        </authorList>
    </citation>
    <scope>NUCLEOTIDE SEQUENCE [LARGE SCALE GENOMIC DNA]</scope>
    <source>
        <strain evidence="2 3">FSX-11</strain>
    </source>
</reference>
<name>A0A2V4MSB1_9RHOB</name>
<dbReference type="CDD" id="cd20301">
    <property type="entry name" value="cupin_ChrR"/>
    <property type="match status" value="1"/>
</dbReference>
<evidence type="ECO:0000313" key="3">
    <source>
        <dbReference type="Proteomes" id="UP000248012"/>
    </source>
</evidence>
<dbReference type="NCBIfam" id="TIGR02451">
    <property type="entry name" value="anti_sig_ChrR"/>
    <property type="match status" value="1"/>
</dbReference>
<gene>
    <name evidence="2" type="ORF">DI396_12660</name>
</gene>
<dbReference type="InterPro" id="IPR011051">
    <property type="entry name" value="RmlC_Cupin_sf"/>
</dbReference>
<dbReference type="InterPro" id="IPR025979">
    <property type="entry name" value="ChrR-like_cupin_dom"/>
</dbReference>
<sequence>MTDQIKHHLDDALLMGYAAGSLPEAFNLVIAAHLSMCDECRARAQSFDALGGAVLDRNTQSAMDEGSFAATLERIKSGTTPADAFAAAPRVSTGGTLPAPVQDYVGGDLDAVKWRPLGMGVKQAILPSSKEASVRLLYIPAGAAMPDHGHHGTELTLVLKGAFHDEADRFAAGDIEIADEADNHTPIADIGEDCICLAATDAPLKFNGFLPRLLQPFFRI</sequence>
<dbReference type="EMBL" id="QFVT01000008">
    <property type="protein sequence ID" value="PYC47058.1"/>
    <property type="molecule type" value="Genomic_DNA"/>
</dbReference>
<keyword evidence="3" id="KW-1185">Reference proteome</keyword>
<accession>A0A2V4MSB1</accession>
<dbReference type="InterPro" id="IPR012807">
    <property type="entry name" value="Anti-sigma_ChrR"/>
</dbReference>
<dbReference type="Pfam" id="PF12973">
    <property type="entry name" value="Cupin_7"/>
    <property type="match status" value="1"/>
</dbReference>
<dbReference type="RefSeq" id="WP_110796581.1">
    <property type="nucleotide sequence ID" value="NZ_KZ826487.1"/>
</dbReference>
<dbReference type="AlphaFoldDB" id="A0A2V4MSB1"/>
<dbReference type="OrthoDB" id="2988517at2"/>
<dbReference type="Proteomes" id="UP000248012">
    <property type="component" value="Unassembled WGS sequence"/>
</dbReference>
<dbReference type="SUPFAM" id="SSF51182">
    <property type="entry name" value="RmlC-like cupins"/>
    <property type="match status" value="1"/>
</dbReference>
<comment type="caution">
    <text evidence="2">The sequence shown here is derived from an EMBL/GenBank/DDBJ whole genome shotgun (WGS) entry which is preliminary data.</text>
</comment>